<accession>A0A225UQ86</accession>
<dbReference type="OrthoDB" id="128844at2759"/>
<protein>
    <submittedName>
        <fullName evidence="1">Crinkler (CRN)</fullName>
    </submittedName>
</protein>
<gene>
    <name evidence="1" type="ORF">PHMEG_00034777</name>
</gene>
<dbReference type="AlphaFoldDB" id="A0A225UQ86"/>
<organism evidence="1 2">
    <name type="scientific">Phytophthora megakarya</name>
    <dbReference type="NCBI Taxonomy" id="4795"/>
    <lineage>
        <taxon>Eukaryota</taxon>
        <taxon>Sar</taxon>
        <taxon>Stramenopiles</taxon>
        <taxon>Oomycota</taxon>
        <taxon>Peronosporomycetes</taxon>
        <taxon>Peronosporales</taxon>
        <taxon>Peronosporaceae</taxon>
        <taxon>Phytophthora</taxon>
    </lineage>
</organism>
<evidence type="ECO:0000313" key="2">
    <source>
        <dbReference type="Proteomes" id="UP000198211"/>
    </source>
</evidence>
<comment type="caution">
    <text evidence="1">The sequence shown here is derived from an EMBL/GenBank/DDBJ whole genome shotgun (WGS) entry which is preliminary data.</text>
</comment>
<dbReference type="EMBL" id="NBNE01013170">
    <property type="protein sequence ID" value="OWY95264.1"/>
    <property type="molecule type" value="Genomic_DNA"/>
</dbReference>
<reference evidence="2" key="1">
    <citation type="submission" date="2017-03" db="EMBL/GenBank/DDBJ databases">
        <title>Phytopthora megakarya and P. palmivora, two closely related causual agents of cacao black pod achieved similar genome size and gene model numbers by different mechanisms.</title>
        <authorList>
            <person name="Ali S."/>
            <person name="Shao J."/>
            <person name="Larry D.J."/>
            <person name="Kronmiller B."/>
            <person name="Shen D."/>
            <person name="Strem M.D."/>
            <person name="Melnick R.L."/>
            <person name="Guiltinan M.J."/>
            <person name="Tyler B.M."/>
            <person name="Meinhardt L.W."/>
            <person name="Bailey B.A."/>
        </authorList>
    </citation>
    <scope>NUCLEOTIDE SEQUENCE [LARGE SCALE GENOMIC DNA]</scope>
    <source>
        <strain evidence="2">zdho120</strain>
    </source>
</reference>
<dbReference type="Proteomes" id="UP000198211">
    <property type="component" value="Unassembled WGS sequence"/>
</dbReference>
<keyword evidence="2" id="KW-1185">Reference proteome</keyword>
<evidence type="ECO:0000313" key="1">
    <source>
        <dbReference type="EMBL" id="OWY95264.1"/>
    </source>
</evidence>
<name>A0A225UQ86_9STRA</name>
<proteinExistence type="predicted"/>
<sequence length="215" mass="24989">MLQSEVDTSTYMNMRRSWKLNDRELLGTDVLLEVKMVHVLVELPKLKHQQKTEVLVISKIKEPKVEAVVSRVLDDFKILSASTHDFQLDSLFTTQQIWKGFGECPPNYFVRMEACVFWKMIKDLLFSENRAVIVSSPGVDKSCFLMLIAFYLACIEKKKVLVFRRLKRRDSTNVLVFFNGVGSYARLTNLVSHELHAIRQHVNELHTIHQEAHKL</sequence>